<evidence type="ECO:0000313" key="4">
    <source>
        <dbReference type="Proteomes" id="UP000604825"/>
    </source>
</evidence>
<feature type="domain" description="Jacalin-type lectin" evidence="2">
    <location>
        <begin position="253"/>
        <end position="395"/>
    </location>
</feature>
<dbReference type="InterPro" id="IPR033734">
    <property type="entry name" value="Jacalin-like_lectin_dom_plant"/>
</dbReference>
<dbReference type="FunFam" id="2.100.10.30:FF:000003">
    <property type="entry name" value="OSJNBa0016N04.16-like protein"/>
    <property type="match status" value="3"/>
</dbReference>
<feature type="domain" description="Jacalin-type lectin" evidence="2">
    <location>
        <begin position="407"/>
        <end position="553"/>
    </location>
</feature>
<dbReference type="CDD" id="cd09612">
    <property type="entry name" value="Jacalin"/>
    <property type="match status" value="2"/>
</dbReference>
<dbReference type="GO" id="GO:0030246">
    <property type="term" value="F:carbohydrate binding"/>
    <property type="evidence" value="ECO:0007669"/>
    <property type="project" value="UniProtKB-KW"/>
</dbReference>
<evidence type="ECO:0000313" key="3">
    <source>
        <dbReference type="EMBL" id="CAD6256311.1"/>
    </source>
</evidence>
<feature type="domain" description="Jacalin-type lectin" evidence="2">
    <location>
        <begin position="66"/>
        <end position="207"/>
    </location>
</feature>
<dbReference type="PANTHER" id="PTHR46506">
    <property type="entry name" value="OS05G0143600 PROTEIN"/>
    <property type="match status" value="1"/>
</dbReference>
<name>A0A811QJE9_9POAL</name>
<keyword evidence="1" id="KW-0430">Lectin</keyword>
<evidence type="ECO:0000259" key="2">
    <source>
        <dbReference type="PROSITE" id="PS51752"/>
    </source>
</evidence>
<dbReference type="Gene3D" id="2.100.10.30">
    <property type="entry name" value="Jacalin-like lectin domain"/>
    <property type="match status" value="3"/>
</dbReference>
<proteinExistence type="predicted"/>
<reference evidence="3" key="1">
    <citation type="submission" date="2020-10" db="EMBL/GenBank/DDBJ databases">
        <authorList>
            <person name="Han B."/>
            <person name="Lu T."/>
            <person name="Zhao Q."/>
            <person name="Huang X."/>
            <person name="Zhao Y."/>
        </authorList>
    </citation>
    <scope>NUCLEOTIDE SEQUENCE</scope>
</reference>
<dbReference type="SUPFAM" id="SSF51101">
    <property type="entry name" value="Mannose-binding lectins"/>
    <property type="match status" value="3"/>
</dbReference>
<dbReference type="Pfam" id="PF01419">
    <property type="entry name" value="Jacalin"/>
    <property type="match status" value="3"/>
</dbReference>
<dbReference type="InterPro" id="IPR001229">
    <property type="entry name" value="Jacalin-like_lectin_dom"/>
</dbReference>
<dbReference type="InterPro" id="IPR036404">
    <property type="entry name" value="Jacalin-like_lectin_dom_sf"/>
</dbReference>
<accession>A0A811QJE9</accession>
<evidence type="ECO:0000256" key="1">
    <source>
        <dbReference type="ARBA" id="ARBA00022734"/>
    </source>
</evidence>
<protein>
    <recommendedName>
        <fullName evidence="2">Jacalin-type lectin domain-containing protein</fullName>
    </recommendedName>
</protein>
<dbReference type="OrthoDB" id="659885at2759"/>
<dbReference type="EMBL" id="CAJGYO010000010">
    <property type="protein sequence ID" value="CAD6256311.1"/>
    <property type="molecule type" value="Genomic_DNA"/>
</dbReference>
<dbReference type="Proteomes" id="UP000604825">
    <property type="component" value="Unassembled WGS sequence"/>
</dbReference>
<comment type="caution">
    <text evidence="3">The sequence shown here is derived from an EMBL/GenBank/DDBJ whole genome shotgun (WGS) entry which is preliminary data.</text>
</comment>
<dbReference type="PROSITE" id="PS51752">
    <property type="entry name" value="JACALIN_LECTIN"/>
    <property type="match status" value="3"/>
</dbReference>
<gene>
    <name evidence="3" type="ORF">NCGR_LOCUS39819</name>
</gene>
<keyword evidence="4" id="KW-1185">Reference proteome</keyword>
<dbReference type="SMART" id="SM00915">
    <property type="entry name" value="Jacalin"/>
    <property type="match status" value="3"/>
</dbReference>
<dbReference type="AlphaFoldDB" id="A0A811QJE9"/>
<organism evidence="3 4">
    <name type="scientific">Miscanthus lutarioriparius</name>
    <dbReference type="NCBI Taxonomy" id="422564"/>
    <lineage>
        <taxon>Eukaryota</taxon>
        <taxon>Viridiplantae</taxon>
        <taxon>Streptophyta</taxon>
        <taxon>Embryophyta</taxon>
        <taxon>Tracheophyta</taxon>
        <taxon>Spermatophyta</taxon>
        <taxon>Magnoliopsida</taxon>
        <taxon>Liliopsida</taxon>
        <taxon>Poales</taxon>
        <taxon>Poaceae</taxon>
        <taxon>PACMAD clade</taxon>
        <taxon>Panicoideae</taxon>
        <taxon>Andropogonodae</taxon>
        <taxon>Andropogoneae</taxon>
        <taxon>Saccharinae</taxon>
        <taxon>Miscanthus</taxon>
    </lineage>
</organism>
<sequence>MRQQTQLLEIGYKEQIKACFEILQRCTRPEPKDRPTTEDILLTLEATEARVKLVAGPTPNACQLELAKFGPWGGDGGKPRDIKMVPCLLDNITISSGTIIDSIGFSYTDHYGQHHTIGPWGGNEGKNKIQLGPSEFLTGVSGTIGPFKSLINVITSLTFVTNTRSYGPFGKGRGTQFHIQMQNNGRVIGFFGRSNQYLNAIGVYTNQDARVARIGPLGGDGGVLHDIIDHNGQQHSAGPSGECGGSDHKPDVYAKFGPWGGDGGKPQDIKILPYRLDRVKISSGVIIDSIEFSYTDHDGQYHTTGPWGGHGGDNNSFQLGPSEFLIGVSGSIGTFNSQLNVITSLTFVTNARSYGPFGKGRGTSFHIPMQGNGCIVGFFGRSGRYLNAIGVYTNPELKLIRKEEAEVARIGPWGGDGNGLHDITEKPHHLQRVTIFSGAIVNSLEYIYSDHTGQQHTAGPWGGCGGNGRKIHLDPEEFIAEVSGTFHPCAWDRSIPNVISSLTLVTNTGKTHGPFGTQLGAAFHVPVGSNSRIVGFFAHGDNYIEAIGAYVRTL</sequence>